<protein>
    <submittedName>
        <fullName evidence="8">Site-specific integrase</fullName>
    </submittedName>
</protein>
<dbReference type="Pfam" id="PF13102">
    <property type="entry name" value="Phage_int_SAM_5"/>
    <property type="match status" value="1"/>
</dbReference>
<accession>A0AA49GHS8</accession>
<evidence type="ECO:0000256" key="1">
    <source>
        <dbReference type="ARBA" id="ARBA00008857"/>
    </source>
</evidence>
<dbReference type="SUPFAM" id="SSF56349">
    <property type="entry name" value="DNA breaking-rejoining enzymes"/>
    <property type="match status" value="1"/>
</dbReference>
<dbReference type="GO" id="GO:0015074">
    <property type="term" value="P:DNA integration"/>
    <property type="evidence" value="ECO:0007669"/>
    <property type="project" value="UniProtKB-KW"/>
</dbReference>
<dbReference type="PROSITE" id="PS51898">
    <property type="entry name" value="TYR_RECOMBINASE"/>
    <property type="match status" value="1"/>
</dbReference>
<dbReference type="PANTHER" id="PTHR30349">
    <property type="entry name" value="PHAGE INTEGRASE-RELATED"/>
    <property type="match status" value="1"/>
</dbReference>
<keyword evidence="4" id="KW-0233">DNA recombination</keyword>
<dbReference type="InterPro" id="IPR011010">
    <property type="entry name" value="DNA_brk_join_enz"/>
</dbReference>
<comment type="similarity">
    <text evidence="1">Belongs to the 'phage' integrase family.</text>
</comment>
<evidence type="ECO:0000313" key="8">
    <source>
        <dbReference type="EMBL" id="WKN35060.1"/>
    </source>
</evidence>
<dbReference type="GO" id="GO:0003677">
    <property type="term" value="F:DNA binding"/>
    <property type="evidence" value="ECO:0007669"/>
    <property type="project" value="UniProtKB-UniRule"/>
</dbReference>
<keyword evidence="3 5" id="KW-0238">DNA-binding</keyword>
<dbReference type="InterPro" id="IPR025269">
    <property type="entry name" value="SAM-like_dom"/>
</dbReference>
<evidence type="ECO:0000259" key="7">
    <source>
        <dbReference type="PROSITE" id="PS51900"/>
    </source>
</evidence>
<dbReference type="Pfam" id="PF00589">
    <property type="entry name" value="Phage_integrase"/>
    <property type="match status" value="1"/>
</dbReference>
<proteinExistence type="inferred from homology"/>
<gene>
    <name evidence="8" type="ORF">K4G66_22030</name>
</gene>
<reference evidence="8" key="2">
    <citation type="journal article" date="2024" name="Antonie Van Leeuwenhoek">
        <title>Roseihalotalea indica gen. nov., sp. nov., a halophilic Bacteroidetes from mesopelagic Southwest Indian Ocean with higher carbohydrate metabolic potential.</title>
        <authorList>
            <person name="Chen B."/>
            <person name="Zhang M."/>
            <person name="Lin D."/>
            <person name="Ye J."/>
            <person name="Tang K."/>
        </authorList>
    </citation>
    <scope>NUCLEOTIDE SEQUENCE</scope>
    <source>
        <strain evidence="8">TK19036</strain>
    </source>
</reference>
<reference evidence="8" key="1">
    <citation type="journal article" date="2023" name="Comput. Struct. Biotechnol. J.">
        <title>Discovery of a novel marine Bacteroidetes with a rich repertoire of carbohydrate-active enzymes.</title>
        <authorList>
            <person name="Chen B."/>
            <person name="Liu G."/>
            <person name="Chen Q."/>
            <person name="Wang H."/>
            <person name="Liu L."/>
            <person name="Tang K."/>
        </authorList>
    </citation>
    <scope>NUCLEOTIDE SEQUENCE</scope>
    <source>
        <strain evidence="8">TK19036</strain>
    </source>
</reference>
<dbReference type="InterPro" id="IPR035386">
    <property type="entry name" value="Arm-DNA-bind_5"/>
</dbReference>
<dbReference type="CDD" id="cd01185">
    <property type="entry name" value="INTN1_C_like"/>
    <property type="match status" value="1"/>
</dbReference>
<name>A0AA49GHS8_9BACT</name>
<keyword evidence="2" id="KW-0229">DNA integration</keyword>
<feature type="domain" description="Core-binding (CB)" evidence="7">
    <location>
        <begin position="97"/>
        <end position="183"/>
    </location>
</feature>
<dbReference type="InterPro" id="IPR050090">
    <property type="entry name" value="Tyrosine_recombinase_XerCD"/>
</dbReference>
<evidence type="ECO:0000256" key="5">
    <source>
        <dbReference type="PROSITE-ProRule" id="PRU01248"/>
    </source>
</evidence>
<evidence type="ECO:0000259" key="6">
    <source>
        <dbReference type="PROSITE" id="PS51898"/>
    </source>
</evidence>
<evidence type="ECO:0000256" key="4">
    <source>
        <dbReference type="ARBA" id="ARBA00023172"/>
    </source>
</evidence>
<dbReference type="InterPro" id="IPR044068">
    <property type="entry name" value="CB"/>
</dbReference>
<dbReference type="EMBL" id="CP120682">
    <property type="protein sequence ID" value="WKN35060.1"/>
    <property type="molecule type" value="Genomic_DNA"/>
</dbReference>
<dbReference type="PANTHER" id="PTHR30349:SF64">
    <property type="entry name" value="PROPHAGE INTEGRASE INTD-RELATED"/>
    <property type="match status" value="1"/>
</dbReference>
<dbReference type="InterPro" id="IPR010998">
    <property type="entry name" value="Integrase_recombinase_N"/>
</dbReference>
<dbReference type="Gene3D" id="1.10.150.130">
    <property type="match status" value="1"/>
</dbReference>
<dbReference type="AlphaFoldDB" id="A0AA49GHS8"/>
<dbReference type="Pfam" id="PF17293">
    <property type="entry name" value="Arm-DNA-bind_5"/>
    <property type="match status" value="1"/>
</dbReference>
<dbReference type="GO" id="GO:0006310">
    <property type="term" value="P:DNA recombination"/>
    <property type="evidence" value="ECO:0007669"/>
    <property type="project" value="UniProtKB-KW"/>
</dbReference>
<dbReference type="InterPro" id="IPR013762">
    <property type="entry name" value="Integrase-like_cat_sf"/>
</dbReference>
<feature type="domain" description="Tyr recombinase" evidence="6">
    <location>
        <begin position="207"/>
        <end position="400"/>
    </location>
</feature>
<dbReference type="Gene3D" id="1.10.443.10">
    <property type="entry name" value="Intergrase catalytic core"/>
    <property type="match status" value="1"/>
</dbReference>
<dbReference type="PROSITE" id="PS51900">
    <property type="entry name" value="CB"/>
    <property type="match status" value="1"/>
</dbReference>
<evidence type="ECO:0000256" key="3">
    <source>
        <dbReference type="ARBA" id="ARBA00023125"/>
    </source>
</evidence>
<dbReference type="InterPro" id="IPR002104">
    <property type="entry name" value="Integrase_catalytic"/>
</dbReference>
<sequence length="412" mass="47747">MSNVTTAIILDTRRPIKDGNYPIKLRVTYQRKQKYYPLDESLSEEDFLKIQGSKPRGKYKDYQLEFNGKENHANEIIKSMPSFTFEEFEKQFLNKKVSSKDVFSLYERYIQNLSKEGRAGTASSYQCSLSSIRTFVRKKKLAFAKVNPDFLHDYERWMISKGSSNTTIGIYLRSLRTILNLAIEEGLFSQEDYPFGKRKYQIPAGRNVKKALTLEDIQKIFDYDPQTDAEARARDLWLFSYLCNGINMKDIARLKYQNVDNEKITFIRAKTERTSKKNLKPVVAILTLEAKGIIERWGNKPTNPNTYVFDILINGLTPEKELARVKQATKTINKYIKRIAKAIGIEKEVSTYTARHSFSTVLKRSGVPIEFISESLGHHDIRTTEHYLDSFEHDVKKQYASALTNFQKNPSQ</sequence>
<organism evidence="8">
    <name type="scientific">Roseihalotalea indica</name>
    <dbReference type="NCBI Taxonomy" id="2867963"/>
    <lineage>
        <taxon>Bacteria</taxon>
        <taxon>Pseudomonadati</taxon>
        <taxon>Bacteroidota</taxon>
        <taxon>Cytophagia</taxon>
        <taxon>Cytophagales</taxon>
        <taxon>Catalimonadaceae</taxon>
        <taxon>Roseihalotalea</taxon>
    </lineage>
</organism>
<evidence type="ECO:0000256" key="2">
    <source>
        <dbReference type="ARBA" id="ARBA00022908"/>
    </source>
</evidence>